<reference evidence="2 3" key="1">
    <citation type="submission" date="2024-02" db="EMBL/GenBank/DDBJ databases">
        <authorList>
            <person name="Vignale AGUSTIN F."/>
            <person name="Sosa J E."/>
            <person name="Modenutti C."/>
        </authorList>
    </citation>
    <scope>NUCLEOTIDE SEQUENCE [LARGE SCALE GENOMIC DNA]</scope>
</reference>
<evidence type="ECO:0000313" key="2">
    <source>
        <dbReference type="EMBL" id="CAK9162670.1"/>
    </source>
</evidence>
<dbReference type="Proteomes" id="UP001642360">
    <property type="component" value="Unassembled WGS sequence"/>
</dbReference>
<evidence type="ECO:0000313" key="3">
    <source>
        <dbReference type="Proteomes" id="UP001642360"/>
    </source>
</evidence>
<name>A0ABC8T0I2_9AQUA</name>
<dbReference type="PANTHER" id="PTHR34799:SF2">
    <property type="entry name" value="OS07G0656300 PROTEIN"/>
    <property type="match status" value="1"/>
</dbReference>
<accession>A0ABC8T0I2</accession>
<comment type="caution">
    <text evidence="2">The sequence shown here is derived from an EMBL/GenBank/DDBJ whole genome shotgun (WGS) entry which is preliminary data.</text>
</comment>
<dbReference type="PANTHER" id="PTHR34799">
    <property type="entry name" value="OS07G0656300 PROTEIN"/>
    <property type="match status" value="1"/>
</dbReference>
<organism evidence="2 3">
    <name type="scientific">Ilex paraguariensis</name>
    <name type="common">yerba mate</name>
    <dbReference type="NCBI Taxonomy" id="185542"/>
    <lineage>
        <taxon>Eukaryota</taxon>
        <taxon>Viridiplantae</taxon>
        <taxon>Streptophyta</taxon>
        <taxon>Embryophyta</taxon>
        <taxon>Tracheophyta</taxon>
        <taxon>Spermatophyta</taxon>
        <taxon>Magnoliopsida</taxon>
        <taxon>eudicotyledons</taxon>
        <taxon>Gunneridae</taxon>
        <taxon>Pentapetalae</taxon>
        <taxon>asterids</taxon>
        <taxon>campanulids</taxon>
        <taxon>Aquifoliales</taxon>
        <taxon>Aquifoliaceae</taxon>
        <taxon>Ilex</taxon>
    </lineage>
</organism>
<dbReference type="InterPro" id="IPR057523">
    <property type="entry name" value="HTH_74"/>
</dbReference>
<proteinExistence type="predicted"/>
<sequence length="253" mass="27447">MEAFPSQLERTVASALLLLSTTPPICKSKSNNCSESLMLSTSKSNSKSCGSSSSVTTSDDCSSAEVRAHELQMVAVVARCYEMKLKVVRKRRSKSSFWISDHQKLTSGTPEPTVSENVSEITEASSCVSSGASGVSSARSCNVSGTRFEKMDSLALARDLKRQPEGLGLVSAQLRSRAEAILKVLSGGCASEVRIRQLLGFDELGNGQWVQQFCGLDIVLLLKRDKVKRSGVGGRSDPYIYMDKGLTCDQRWF</sequence>
<keyword evidence="3" id="KW-1185">Reference proteome</keyword>
<protein>
    <recommendedName>
        <fullName evidence="1">HTH three-helical bundle domain-containing protein</fullName>
    </recommendedName>
</protein>
<dbReference type="Pfam" id="PF25370">
    <property type="entry name" value="HTH_74"/>
    <property type="match status" value="1"/>
</dbReference>
<dbReference type="EMBL" id="CAUOFW020003930">
    <property type="protein sequence ID" value="CAK9162670.1"/>
    <property type="molecule type" value="Genomic_DNA"/>
</dbReference>
<feature type="domain" description="HTH three-helical bundle" evidence="1">
    <location>
        <begin position="171"/>
        <end position="200"/>
    </location>
</feature>
<evidence type="ECO:0000259" key="1">
    <source>
        <dbReference type="Pfam" id="PF25370"/>
    </source>
</evidence>
<dbReference type="AlphaFoldDB" id="A0ABC8T0I2"/>
<gene>
    <name evidence="2" type="ORF">ILEXP_LOCUS31554</name>
</gene>